<reference evidence="2" key="2">
    <citation type="submission" date="2021-08" db="EMBL/GenBank/DDBJ databases">
        <authorList>
            <person name="Tani A."/>
            <person name="Ola A."/>
            <person name="Ogura Y."/>
            <person name="Katsura K."/>
            <person name="Hayashi T."/>
        </authorList>
    </citation>
    <scope>NUCLEOTIDE SEQUENCE</scope>
    <source>
        <strain evidence="2">DSM 19015</strain>
    </source>
</reference>
<accession>A0ABQ4S1Z7</accession>
<keyword evidence="3" id="KW-1185">Reference proteome</keyword>
<protein>
    <submittedName>
        <fullName evidence="2">Uncharacterized protein</fullName>
    </submittedName>
</protein>
<feature type="signal peptide" evidence="1">
    <location>
        <begin position="1"/>
        <end position="23"/>
    </location>
</feature>
<sequence>MRRSAAGLGAVLAFALLSSAALGIESASKVEKTFLIPASEGYGVGDCLTDASSACGQVVANAWCEAQGFASAGSFGVAAQDEYTGAIETAPVTKRVEAPIRITCQD</sequence>
<dbReference type="EMBL" id="BPQP01000060">
    <property type="protein sequence ID" value="GJD96427.1"/>
    <property type="molecule type" value="Genomic_DNA"/>
</dbReference>
<keyword evidence="1" id="KW-0732">Signal</keyword>
<dbReference type="Proteomes" id="UP001055125">
    <property type="component" value="Unassembled WGS sequence"/>
</dbReference>
<organism evidence="2 3">
    <name type="scientific">Methylobacterium iners</name>
    <dbReference type="NCBI Taxonomy" id="418707"/>
    <lineage>
        <taxon>Bacteria</taxon>
        <taxon>Pseudomonadati</taxon>
        <taxon>Pseudomonadota</taxon>
        <taxon>Alphaproteobacteria</taxon>
        <taxon>Hyphomicrobiales</taxon>
        <taxon>Methylobacteriaceae</taxon>
        <taxon>Methylobacterium</taxon>
    </lineage>
</organism>
<evidence type="ECO:0000256" key="1">
    <source>
        <dbReference type="SAM" id="SignalP"/>
    </source>
</evidence>
<reference evidence="2" key="1">
    <citation type="journal article" date="2021" name="Front. Microbiol.">
        <title>Comprehensive Comparative Genomics and Phenotyping of Methylobacterium Species.</title>
        <authorList>
            <person name="Alessa O."/>
            <person name="Ogura Y."/>
            <person name="Fujitani Y."/>
            <person name="Takami H."/>
            <person name="Hayashi T."/>
            <person name="Sahin N."/>
            <person name="Tani A."/>
        </authorList>
    </citation>
    <scope>NUCLEOTIDE SEQUENCE</scope>
    <source>
        <strain evidence="2">DSM 19015</strain>
    </source>
</reference>
<dbReference type="RefSeq" id="WP_238245533.1">
    <property type="nucleotide sequence ID" value="NZ_BPQP01000060.1"/>
</dbReference>
<comment type="caution">
    <text evidence="2">The sequence shown here is derived from an EMBL/GenBank/DDBJ whole genome shotgun (WGS) entry which is preliminary data.</text>
</comment>
<feature type="chain" id="PRO_5046573140" evidence="1">
    <location>
        <begin position="24"/>
        <end position="106"/>
    </location>
</feature>
<evidence type="ECO:0000313" key="3">
    <source>
        <dbReference type="Proteomes" id="UP001055125"/>
    </source>
</evidence>
<gene>
    <name evidence="2" type="ORF">OCOJLMKI_3648</name>
</gene>
<evidence type="ECO:0000313" key="2">
    <source>
        <dbReference type="EMBL" id="GJD96427.1"/>
    </source>
</evidence>
<name>A0ABQ4S1Z7_9HYPH</name>
<proteinExistence type="predicted"/>